<dbReference type="GO" id="GO:0006270">
    <property type="term" value="P:DNA replication initiation"/>
    <property type="evidence" value="ECO:0007669"/>
    <property type="project" value="TreeGrafter"/>
</dbReference>
<evidence type="ECO:0000256" key="4">
    <source>
        <dbReference type="ARBA" id="ARBA00022705"/>
    </source>
</evidence>
<dbReference type="FunCoup" id="S8G4Q0">
    <property type="interactions" value="170"/>
</dbReference>
<feature type="domain" description="DNA polymerase alpha subunit B OB" evidence="8">
    <location>
        <begin position="59"/>
        <end position="176"/>
    </location>
</feature>
<evidence type="ECO:0000256" key="6">
    <source>
        <dbReference type="SAM" id="MobiDB-lite"/>
    </source>
</evidence>
<dbReference type="PANTHER" id="PTHR23061:SF12">
    <property type="entry name" value="DNA POLYMERASE ALPHA SUBUNIT B"/>
    <property type="match status" value="1"/>
</dbReference>
<dbReference type="HOGENOM" id="CLU_014923_2_1_1"/>
<evidence type="ECO:0000256" key="2">
    <source>
        <dbReference type="ARBA" id="ARBA00007299"/>
    </source>
</evidence>
<proteinExistence type="inferred from homology"/>
<dbReference type="eggNOG" id="KOG1625">
    <property type="taxonomic scope" value="Eukaryota"/>
</dbReference>
<dbReference type="InterPro" id="IPR016722">
    <property type="entry name" value="DNA_pol_alpha_bsu"/>
</dbReference>
<reference evidence="9 10" key="1">
    <citation type="journal article" date="2012" name="Science">
        <title>The Paleozoic origin of enzymatic lignin decomposition reconstructed from 31 fungal genomes.</title>
        <authorList>
            <person name="Floudas D."/>
            <person name="Binder M."/>
            <person name="Riley R."/>
            <person name="Barry K."/>
            <person name="Blanchette R.A."/>
            <person name="Henrissat B."/>
            <person name="Martinez A.T."/>
            <person name="Otillar R."/>
            <person name="Spatafora J.W."/>
            <person name="Yadav J.S."/>
            <person name="Aerts A."/>
            <person name="Benoit I."/>
            <person name="Boyd A."/>
            <person name="Carlson A."/>
            <person name="Copeland A."/>
            <person name="Coutinho P.M."/>
            <person name="de Vries R.P."/>
            <person name="Ferreira P."/>
            <person name="Findley K."/>
            <person name="Foster B."/>
            <person name="Gaskell J."/>
            <person name="Glotzer D."/>
            <person name="Gorecki P."/>
            <person name="Heitman J."/>
            <person name="Hesse C."/>
            <person name="Hori C."/>
            <person name="Igarashi K."/>
            <person name="Jurgens J.A."/>
            <person name="Kallen N."/>
            <person name="Kersten P."/>
            <person name="Kohler A."/>
            <person name="Kuees U."/>
            <person name="Kumar T.K.A."/>
            <person name="Kuo A."/>
            <person name="LaButti K."/>
            <person name="Larrondo L.F."/>
            <person name="Lindquist E."/>
            <person name="Ling A."/>
            <person name="Lombard V."/>
            <person name="Lucas S."/>
            <person name="Lundell T."/>
            <person name="Martin R."/>
            <person name="McLaughlin D.J."/>
            <person name="Morgenstern I."/>
            <person name="Morin E."/>
            <person name="Murat C."/>
            <person name="Nagy L.G."/>
            <person name="Nolan M."/>
            <person name="Ohm R.A."/>
            <person name="Patyshakuliyeva A."/>
            <person name="Rokas A."/>
            <person name="Ruiz-Duenas F.J."/>
            <person name="Sabat G."/>
            <person name="Salamov A."/>
            <person name="Samejima M."/>
            <person name="Schmutz J."/>
            <person name="Slot J.C."/>
            <person name="St John F."/>
            <person name="Stenlid J."/>
            <person name="Sun H."/>
            <person name="Sun S."/>
            <person name="Syed K."/>
            <person name="Tsang A."/>
            <person name="Wiebenga A."/>
            <person name="Young D."/>
            <person name="Pisabarro A."/>
            <person name="Eastwood D.C."/>
            <person name="Martin F."/>
            <person name="Cullen D."/>
            <person name="Grigoriev I.V."/>
            <person name="Hibbett D.S."/>
        </authorList>
    </citation>
    <scope>NUCLEOTIDE SEQUENCE</scope>
    <source>
        <strain evidence="10">FP-58527</strain>
    </source>
</reference>
<dbReference type="AlphaFoldDB" id="S8G4Q0"/>
<comment type="subcellular location">
    <subcellularLocation>
        <location evidence="1">Nucleus</location>
    </subcellularLocation>
</comment>
<evidence type="ECO:0000256" key="5">
    <source>
        <dbReference type="ARBA" id="ARBA00023242"/>
    </source>
</evidence>
<dbReference type="Proteomes" id="UP000015241">
    <property type="component" value="Unassembled WGS sequence"/>
</dbReference>
<sequence>MSTPVKRRDGFAPTRGGGRGQTIAGPSKVEFTGPSGDEESSSARSYRYMYEKVSDRSAALDTRVDEMGELVRLHYNIEDLGDPSATTEEETVVVGRITLDSETSAGSVKLNEASLTLESSRQMGAGARVPLRFDPHVKLRQGKQGVGGIGLFPGAIAAFRGKNGGGGSYLVSEILSLPSLHPTPAIKAEGAEPFSVCIACGPFSSDADLKFEPWHKLVAKLKVDRPAVVVLVGPFIDAAHPTVKNGEVDEIPVDTFREQFLMNLTDFLGGSPDSQVLIVPSVRDVVSDHAVYPQGEFGMEYAVDPRIRLLPNPCRFTLNDVTFGVTSVDVLFHLRKEEFFKRTQEIEPVTSPSGDSSVGDTMVNTCRHLLQQRCFYPIFPVPLDLAHEVNLDVTHMARLNLDIDGADTNMAPDVLILPSRLKQFSKVVDSTMAVNPSFLTKGQYASLLCANPGSSVGERVKAEIVRLEDSA</sequence>
<comment type="similarity">
    <text evidence="2">Belongs to the DNA polymerase alpha subunit B family.</text>
</comment>
<feature type="domain" description="DNA polymerase alpha/delta/epsilon subunit B" evidence="7">
    <location>
        <begin position="196"/>
        <end position="426"/>
    </location>
</feature>
<dbReference type="Pfam" id="PF04042">
    <property type="entry name" value="DNA_pol_E_B"/>
    <property type="match status" value="1"/>
</dbReference>
<dbReference type="Pfam" id="PF22062">
    <property type="entry name" value="OB_DPOA2"/>
    <property type="match status" value="1"/>
</dbReference>
<gene>
    <name evidence="9" type="ORF">FOMPIDRAFT_1057497</name>
</gene>
<dbReference type="InterPro" id="IPR054300">
    <property type="entry name" value="OB_DPOA2"/>
</dbReference>
<evidence type="ECO:0000313" key="9">
    <source>
        <dbReference type="EMBL" id="EPT05190.1"/>
    </source>
</evidence>
<dbReference type="PIRSF" id="PIRSF018300">
    <property type="entry name" value="DNA_pol_alph_2"/>
    <property type="match status" value="1"/>
</dbReference>
<evidence type="ECO:0000259" key="7">
    <source>
        <dbReference type="Pfam" id="PF04042"/>
    </source>
</evidence>
<dbReference type="InterPro" id="IPR007185">
    <property type="entry name" value="DNA_pol_a/d/e_bsu"/>
</dbReference>
<dbReference type="EMBL" id="KE504124">
    <property type="protein sequence ID" value="EPT05190.1"/>
    <property type="molecule type" value="Genomic_DNA"/>
</dbReference>
<dbReference type="GO" id="GO:0005658">
    <property type="term" value="C:alpha DNA polymerase:primase complex"/>
    <property type="evidence" value="ECO:0007669"/>
    <property type="project" value="TreeGrafter"/>
</dbReference>
<evidence type="ECO:0000256" key="1">
    <source>
        <dbReference type="ARBA" id="ARBA00004123"/>
    </source>
</evidence>
<keyword evidence="5" id="KW-0539">Nucleus</keyword>
<dbReference type="OrthoDB" id="336885at2759"/>
<feature type="region of interest" description="Disordered" evidence="6">
    <location>
        <begin position="1"/>
        <end position="43"/>
    </location>
</feature>
<dbReference type="PANTHER" id="PTHR23061">
    <property type="entry name" value="DNA POLYMERASE 2 ALPHA 70 KDA SUBUNIT"/>
    <property type="match status" value="1"/>
</dbReference>
<keyword evidence="10" id="KW-1185">Reference proteome</keyword>
<feature type="compositionally biased region" description="Basic and acidic residues" evidence="6">
    <location>
        <begin position="1"/>
        <end position="10"/>
    </location>
</feature>
<evidence type="ECO:0000313" key="10">
    <source>
        <dbReference type="Proteomes" id="UP000015241"/>
    </source>
</evidence>
<accession>S8G4Q0</accession>
<evidence type="ECO:0000259" key="8">
    <source>
        <dbReference type="Pfam" id="PF22062"/>
    </source>
</evidence>
<dbReference type="Gene3D" id="3.60.21.60">
    <property type="match status" value="2"/>
</dbReference>
<dbReference type="InParanoid" id="S8G4Q0"/>
<name>S8G4Q0_FOMSC</name>
<dbReference type="STRING" id="743788.S8G4Q0"/>
<evidence type="ECO:0000256" key="3">
    <source>
        <dbReference type="ARBA" id="ARBA00018596"/>
    </source>
</evidence>
<keyword evidence="4" id="KW-0235">DNA replication</keyword>
<organism evidence="9 10">
    <name type="scientific">Fomitopsis schrenkii</name>
    <name type="common">Brown rot fungus</name>
    <dbReference type="NCBI Taxonomy" id="2126942"/>
    <lineage>
        <taxon>Eukaryota</taxon>
        <taxon>Fungi</taxon>
        <taxon>Dikarya</taxon>
        <taxon>Basidiomycota</taxon>
        <taxon>Agaricomycotina</taxon>
        <taxon>Agaricomycetes</taxon>
        <taxon>Polyporales</taxon>
        <taxon>Fomitopsis</taxon>
    </lineage>
</organism>
<protein>
    <recommendedName>
        <fullName evidence="3">DNA polymerase alpha subunit B</fullName>
    </recommendedName>
</protein>
<dbReference type="GO" id="GO:0003677">
    <property type="term" value="F:DNA binding"/>
    <property type="evidence" value="ECO:0007669"/>
    <property type="project" value="InterPro"/>
</dbReference>